<dbReference type="EMBL" id="JAVIIV010000008">
    <property type="protein sequence ID" value="MDX8486491.1"/>
    <property type="molecule type" value="Genomic_DNA"/>
</dbReference>
<dbReference type="InterPro" id="IPR015956">
    <property type="entry name" value="Peniciliin-bd_prot_C_sf"/>
</dbReference>
<keyword evidence="8 16" id="KW-0378">Hydrolase</keyword>
<feature type="domain" description="Peptidase S11 D-Ala-D-Ala carboxypeptidase A C-terminal" evidence="15">
    <location>
        <begin position="278"/>
        <end position="368"/>
    </location>
</feature>
<dbReference type="PANTHER" id="PTHR21581">
    <property type="entry name" value="D-ALANYL-D-ALANINE CARBOXYPEPTIDASE"/>
    <property type="match status" value="1"/>
</dbReference>
<evidence type="ECO:0000256" key="12">
    <source>
        <dbReference type="ARBA" id="ARBA00034000"/>
    </source>
</evidence>
<evidence type="ECO:0000256" key="1">
    <source>
        <dbReference type="ARBA" id="ARBA00003217"/>
    </source>
</evidence>
<dbReference type="EC" id="3.4.16.4" evidence="4"/>
<evidence type="ECO:0000256" key="4">
    <source>
        <dbReference type="ARBA" id="ARBA00012448"/>
    </source>
</evidence>
<organism evidence="16 17">
    <name type="scientific">Mesorhizobium humile</name>
    <dbReference type="NCBI Taxonomy" id="3072313"/>
    <lineage>
        <taxon>Bacteria</taxon>
        <taxon>Pseudomonadati</taxon>
        <taxon>Pseudomonadota</taxon>
        <taxon>Alphaproteobacteria</taxon>
        <taxon>Hyphomicrobiales</taxon>
        <taxon>Phyllobacteriaceae</taxon>
        <taxon>Mesorhizobium</taxon>
    </lineage>
</organism>
<keyword evidence="17" id="KW-1185">Reference proteome</keyword>
<comment type="catalytic activity">
    <reaction evidence="12">
        <text>Preferential cleavage: (Ac)2-L-Lys-D-Ala-|-D-Ala. Also transpeptidation of peptidyl-alanyl moieties that are N-acyl substituents of D-alanine.</text>
        <dbReference type="EC" id="3.4.16.4"/>
    </reaction>
</comment>
<dbReference type="PRINTS" id="PR00725">
    <property type="entry name" value="DADACBPTASE1"/>
</dbReference>
<dbReference type="InterPro" id="IPR037167">
    <property type="entry name" value="Peptidase_S11_C_sf"/>
</dbReference>
<dbReference type="RefSeq" id="WP_320295605.1">
    <property type="nucleotide sequence ID" value="NZ_JAVIIU010000005.1"/>
</dbReference>
<feature type="chain" id="PRO_5046433342" description="serine-type D-Ala-D-Ala carboxypeptidase" evidence="14">
    <location>
        <begin position="28"/>
        <end position="392"/>
    </location>
</feature>
<dbReference type="Pfam" id="PF07943">
    <property type="entry name" value="PBP5_C"/>
    <property type="match status" value="1"/>
</dbReference>
<comment type="function">
    <text evidence="1">Removes C-terminal D-alanyl residues from sugar-peptide cell wall precursors.</text>
</comment>
<name>A0ABU4YHP7_9HYPH</name>
<dbReference type="Gene3D" id="2.60.410.10">
    <property type="entry name" value="D-Ala-D-Ala carboxypeptidase, C-terminal domain"/>
    <property type="match status" value="1"/>
</dbReference>
<evidence type="ECO:0000256" key="2">
    <source>
        <dbReference type="ARBA" id="ARBA00004752"/>
    </source>
</evidence>
<reference evidence="16 17" key="1">
    <citation type="submission" date="2023-08" db="EMBL/GenBank/DDBJ databases">
        <title>Implementing the SeqCode for naming new Mesorhizobium species isolated from Vachellia karroo root nodules.</title>
        <authorList>
            <person name="Van Lill M."/>
        </authorList>
    </citation>
    <scope>NUCLEOTIDE SEQUENCE [LARGE SCALE GENOMIC DNA]</scope>
    <source>
        <strain evidence="16 17">VK2B</strain>
    </source>
</reference>
<comment type="similarity">
    <text evidence="3 13">Belongs to the peptidase S11 family.</text>
</comment>
<dbReference type="InterPro" id="IPR018044">
    <property type="entry name" value="Peptidase_S11"/>
</dbReference>
<evidence type="ECO:0000256" key="9">
    <source>
        <dbReference type="ARBA" id="ARBA00022960"/>
    </source>
</evidence>
<comment type="caution">
    <text evidence="16">The sequence shown here is derived from an EMBL/GenBank/DDBJ whole genome shotgun (WGS) entry which is preliminary data.</text>
</comment>
<evidence type="ECO:0000256" key="8">
    <source>
        <dbReference type="ARBA" id="ARBA00022801"/>
    </source>
</evidence>
<dbReference type="GO" id="GO:0004180">
    <property type="term" value="F:carboxypeptidase activity"/>
    <property type="evidence" value="ECO:0007669"/>
    <property type="project" value="UniProtKB-KW"/>
</dbReference>
<evidence type="ECO:0000313" key="17">
    <source>
        <dbReference type="Proteomes" id="UP001280156"/>
    </source>
</evidence>
<evidence type="ECO:0000259" key="15">
    <source>
        <dbReference type="SMART" id="SM00936"/>
    </source>
</evidence>
<keyword evidence="9" id="KW-0133">Cell shape</keyword>
<feature type="signal peptide" evidence="14">
    <location>
        <begin position="1"/>
        <end position="27"/>
    </location>
</feature>
<dbReference type="Proteomes" id="UP001280156">
    <property type="component" value="Unassembled WGS sequence"/>
</dbReference>
<dbReference type="InterPro" id="IPR012338">
    <property type="entry name" value="Beta-lactam/transpept-like"/>
</dbReference>
<keyword evidence="10" id="KW-0573">Peptidoglycan synthesis</keyword>
<evidence type="ECO:0000256" key="13">
    <source>
        <dbReference type="RuleBase" id="RU004016"/>
    </source>
</evidence>
<evidence type="ECO:0000256" key="14">
    <source>
        <dbReference type="SAM" id="SignalP"/>
    </source>
</evidence>
<keyword evidence="7 14" id="KW-0732">Signal</keyword>
<evidence type="ECO:0000256" key="10">
    <source>
        <dbReference type="ARBA" id="ARBA00022984"/>
    </source>
</evidence>
<dbReference type="SUPFAM" id="SSF69189">
    <property type="entry name" value="Penicillin-binding protein associated domain"/>
    <property type="match status" value="1"/>
</dbReference>
<dbReference type="Pfam" id="PF00768">
    <property type="entry name" value="Peptidase_S11"/>
    <property type="match status" value="1"/>
</dbReference>
<evidence type="ECO:0000256" key="5">
    <source>
        <dbReference type="ARBA" id="ARBA00022645"/>
    </source>
</evidence>
<comment type="pathway">
    <text evidence="2">Cell wall biogenesis; peptidoglycan biosynthesis.</text>
</comment>
<keyword evidence="5 16" id="KW-0121">Carboxypeptidase</keyword>
<dbReference type="Gene3D" id="3.40.710.10">
    <property type="entry name" value="DD-peptidase/beta-lactamase superfamily"/>
    <property type="match status" value="1"/>
</dbReference>
<protein>
    <recommendedName>
        <fullName evidence="4">serine-type D-Ala-D-Ala carboxypeptidase</fullName>
        <ecNumber evidence="4">3.4.16.4</ecNumber>
    </recommendedName>
</protein>
<keyword evidence="11" id="KW-0961">Cell wall biogenesis/degradation</keyword>
<evidence type="ECO:0000256" key="7">
    <source>
        <dbReference type="ARBA" id="ARBA00022729"/>
    </source>
</evidence>
<evidence type="ECO:0000256" key="6">
    <source>
        <dbReference type="ARBA" id="ARBA00022670"/>
    </source>
</evidence>
<dbReference type="SMART" id="SM00936">
    <property type="entry name" value="PBP5_C"/>
    <property type="match status" value="1"/>
</dbReference>
<evidence type="ECO:0000313" key="16">
    <source>
        <dbReference type="EMBL" id="MDX8486491.1"/>
    </source>
</evidence>
<evidence type="ECO:0000256" key="11">
    <source>
        <dbReference type="ARBA" id="ARBA00023316"/>
    </source>
</evidence>
<proteinExistence type="inferred from homology"/>
<accession>A0ABU4YHP7</accession>
<dbReference type="SUPFAM" id="SSF56601">
    <property type="entry name" value="beta-lactamase/transpeptidase-like"/>
    <property type="match status" value="1"/>
</dbReference>
<dbReference type="InterPro" id="IPR001967">
    <property type="entry name" value="Peptidase_S11_N"/>
</dbReference>
<gene>
    <name evidence="16" type="ORF">RFM52_14895</name>
</gene>
<sequence>MQLRIFPPFASLLGLVLALLCAVPASAQLFETKATQAFMIDADTGTVLFAKDPDKPIPPASMAKLMTMEMVFNAIKSKRITLDDTFVVSENAWRTGGAPSGTSTMFAKLKSEVRVGDLIQGVTVQAANDGCIVLAEGMAGSEANFAAQMTDRARQIGLQKSSFVNSTGLPADGQQTTVRELTMLALHLWRDYPEFFHYYSQPDFTWNKIAQRNRNPLIAMGIEADGFVAGASEQAGFGLVGTVSHNGTRVIAALSGLANDRERSEEARKLLDWGSRSFQKTEIFAQDEVVGEAQVFGGAKSGLALKAKGPVDIFLPIANRDKLTARIVYQGPVSAPVEEGQPVGELRVWIGDTLSQQTPLYAAESVKVGTLPQRALDAAKELAVGWLRQKHL</sequence>
<keyword evidence="6" id="KW-0645">Protease</keyword>
<evidence type="ECO:0000256" key="3">
    <source>
        <dbReference type="ARBA" id="ARBA00007164"/>
    </source>
</evidence>
<dbReference type="InterPro" id="IPR012907">
    <property type="entry name" value="Peptidase_S11_C"/>
</dbReference>
<dbReference type="PANTHER" id="PTHR21581:SF6">
    <property type="entry name" value="TRAFFICKING PROTEIN PARTICLE COMPLEX SUBUNIT 12"/>
    <property type="match status" value="1"/>
</dbReference>